<dbReference type="AlphaFoldDB" id="A0A7H9I0G3"/>
<accession>A0A7H9I0G3</accession>
<sequence>MGRADVLRGQKRIFDSLGTPRFVYRYQLYDRDSVGALEKRLADRIAVEKYEWLFQSNSSMLLFDWHREKGFDRDYYWREFAHCVNGAVNAGAGATFVSDKLRNAALDGCLGAVVASGRAEHRCMFHKGLDTRSLAQLVDSAVQNTEGLRLKALALRLNFEGEMASSFVASLQPVLEESINMYKDIHYEKLLQIAKQTKSDNAVKDVLAKLAENDLTSPRLVRNNSWLMFGGSK</sequence>
<gene>
    <name evidence="1" type="ORF">HG537_0H04400</name>
</gene>
<keyword evidence="2" id="KW-1185">Reference proteome</keyword>
<name>A0A7H9I0G3_9SACH</name>
<organism evidence="1 2">
    <name type="scientific">Torulaspora globosa</name>
    <dbReference type="NCBI Taxonomy" id="48254"/>
    <lineage>
        <taxon>Eukaryota</taxon>
        <taxon>Fungi</taxon>
        <taxon>Dikarya</taxon>
        <taxon>Ascomycota</taxon>
        <taxon>Saccharomycotina</taxon>
        <taxon>Saccharomycetes</taxon>
        <taxon>Saccharomycetales</taxon>
        <taxon>Saccharomycetaceae</taxon>
        <taxon>Torulaspora</taxon>
    </lineage>
</organism>
<reference evidence="1 2" key="1">
    <citation type="submission" date="2020-06" db="EMBL/GenBank/DDBJ databases">
        <title>The yeast mating-type switching endonuclease HO is a domesticated member of an unorthodox homing genetic element family.</title>
        <authorList>
            <person name="Coughlan A.Y."/>
            <person name="Lombardi L."/>
            <person name="Braun-Galleani S."/>
            <person name="Martos A.R."/>
            <person name="Galeote V."/>
            <person name="Bigey F."/>
            <person name="Dequin S."/>
            <person name="Byrne K.P."/>
            <person name="Wolfe K.H."/>
        </authorList>
    </citation>
    <scope>NUCLEOTIDE SEQUENCE [LARGE SCALE GENOMIC DNA]</scope>
    <source>
        <strain evidence="1 2">CBS2947</strain>
    </source>
</reference>
<dbReference type="Proteomes" id="UP000510647">
    <property type="component" value="Chromosome 8"/>
</dbReference>
<protein>
    <submittedName>
        <fullName evidence="1">Uncharacterized protein</fullName>
    </submittedName>
</protein>
<evidence type="ECO:0000313" key="2">
    <source>
        <dbReference type="Proteomes" id="UP000510647"/>
    </source>
</evidence>
<dbReference type="OrthoDB" id="4036068at2759"/>
<proteinExistence type="predicted"/>
<dbReference type="EMBL" id="CP059274">
    <property type="protein sequence ID" value="QLQ82677.1"/>
    <property type="molecule type" value="Genomic_DNA"/>
</dbReference>
<evidence type="ECO:0000313" key="1">
    <source>
        <dbReference type="EMBL" id="QLQ82677.1"/>
    </source>
</evidence>